<evidence type="ECO:0000313" key="3">
    <source>
        <dbReference type="Proteomes" id="UP000575469"/>
    </source>
</evidence>
<dbReference type="Pfam" id="PF20075">
    <property type="entry name" value="DUF6471"/>
    <property type="match status" value="1"/>
</dbReference>
<dbReference type="EMBL" id="JABBZM010000019">
    <property type="protein sequence ID" value="NMV40113.1"/>
    <property type="molecule type" value="Genomic_DNA"/>
</dbReference>
<organism evidence="2 3">
    <name type="scientific">Ralstonia insidiosa</name>
    <dbReference type="NCBI Taxonomy" id="190721"/>
    <lineage>
        <taxon>Bacteria</taxon>
        <taxon>Pseudomonadati</taxon>
        <taxon>Pseudomonadota</taxon>
        <taxon>Betaproteobacteria</taxon>
        <taxon>Burkholderiales</taxon>
        <taxon>Burkholderiaceae</taxon>
        <taxon>Ralstonia</taxon>
    </lineage>
</organism>
<feature type="domain" description="DUF6471" evidence="1">
    <location>
        <begin position="19"/>
        <end position="83"/>
    </location>
</feature>
<evidence type="ECO:0000313" key="2">
    <source>
        <dbReference type="EMBL" id="NMV40113.1"/>
    </source>
</evidence>
<reference evidence="2 3" key="1">
    <citation type="submission" date="2020-04" db="EMBL/GenBank/DDBJ databases">
        <title>Ralstonia insidiosa genome sequencing and assembly.</title>
        <authorList>
            <person name="Martins R.C.R."/>
            <person name="Perdigao-Neto L.V."/>
            <person name="Levin A.S.S."/>
            <person name="Costa S.F."/>
        </authorList>
    </citation>
    <scope>NUCLEOTIDE SEQUENCE [LARGE SCALE GENOMIC DNA]</scope>
    <source>
        <strain evidence="2 3">5047</strain>
    </source>
</reference>
<name>A0A848P4H0_9RALS</name>
<dbReference type="Proteomes" id="UP000575469">
    <property type="component" value="Unassembled WGS sequence"/>
</dbReference>
<accession>A0A848P4H0</accession>
<sequence length="98" mass="11298">MRSAQRDEQAPEEAPYAQWEEQAKVLLLGGMRQRKLGYKELARRLERYGIEESADQINRKVNRKRFSAAFLLACLAAMEMDSVPISGLSEQTDQNRPR</sequence>
<dbReference type="AlphaFoldDB" id="A0A848P4H0"/>
<gene>
    <name evidence="2" type="ORF">HGR00_19565</name>
</gene>
<dbReference type="RefSeq" id="WP_169340975.1">
    <property type="nucleotide sequence ID" value="NZ_JABBZM010000019.1"/>
</dbReference>
<protein>
    <recommendedName>
        <fullName evidence="1">DUF6471 domain-containing protein</fullName>
    </recommendedName>
</protein>
<evidence type="ECO:0000259" key="1">
    <source>
        <dbReference type="Pfam" id="PF20075"/>
    </source>
</evidence>
<proteinExistence type="predicted"/>
<dbReference type="InterPro" id="IPR045526">
    <property type="entry name" value="DUF6471"/>
</dbReference>
<comment type="caution">
    <text evidence="2">The sequence shown here is derived from an EMBL/GenBank/DDBJ whole genome shotgun (WGS) entry which is preliminary data.</text>
</comment>